<dbReference type="Proteomes" id="UP000266841">
    <property type="component" value="Unassembled WGS sequence"/>
</dbReference>
<evidence type="ECO:0000256" key="1">
    <source>
        <dbReference type="SAM" id="MobiDB-lite"/>
    </source>
</evidence>
<reference evidence="2 3" key="1">
    <citation type="journal article" date="2012" name="Genome Biol.">
        <title>Genome and low-iron response of an oceanic diatom adapted to chronic iron limitation.</title>
        <authorList>
            <person name="Lommer M."/>
            <person name="Specht M."/>
            <person name="Roy A.S."/>
            <person name="Kraemer L."/>
            <person name="Andreson R."/>
            <person name="Gutowska M.A."/>
            <person name="Wolf J."/>
            <person name="Bergner S.V."/>
            <person name="Schilhabel M.B."/>
            <person name="Klostermeier U.C."/>
            <person name="Beiko R.G."/>
            <person name="Rosenstiel P."/>
            <person name="Hippler M."/>
            <person name="Laroche J."/>
        </authorList>
    </citation>
    <scope>NUCLEOTIDE SEQUENCE [LARGE SCALE GENOMIC DNA]</scope>
    <source>
        <strain evidence="2 3">CCMP1005</strain>
    </source>
</reference>
<keyword evidence="3" id="KW-1185">Reference proteome</keyword>
<dbReference type="EMBL" id="AGNL01030661">
    <property type="protein sequence ID" value="EJK56742.1"/>
    <property type="molecule type" value="Genomic_DNA"/>
</dbReference>
<evidence type="ECO:0000313" key="2">
    <source>
        <dbReference type="EMBL" id="EJK56742.1"/>
    </source>
</evidence>
<evidence type="ECO:0000313" key="3">
    <source>
        <dbReference type="Proteomes" id="UP000266841"/>
    </source>
</evidence>
<feature type="compositionally biased region" description="Basic residues" evidence="1">
    <location>
        <begin position="7"/>
        <end position="33"/>
    </location>
</feature>
<accession>K0SDP5</accession>
<gene>
    <name evidence="2" type="ORF">THAOC_23312</name>
</gene>
<comment type="caution">
    <text evidence="2">The sequence shown here is derived from an EMBL/GenBank/DDBJ whole genome shotgun (WGS) entry which is preliminary data.</text>
</comment>
<feature type="non-terminal residue" evidence="2">
    <location>
        <position position="64"/>
    </location>
</feature>
<name>K0SDP5_THAOC</name>
<proteinExistence type="predicted"/>
<feature type="region of interest" description="Disordered" evidence="1">
    <location>
        <begin position="1"/>
        <end position="40"/>
    </location>
</feature>
<protein>
    <submittedName>
        <fullName evidence="2">Uncharacterized protein</fullName>
    </submittedName>
</protein>
<sequence length="64" mass="7254">MSISPKAKPKKSAAKKSASAKRMKRTRSPKRRTKDANHDEVDVKFNGFEGRLVEEKLEEKLKGV</sequence>
<organism evidence="2 3">
    <name type="scientific">Thalassiosira oceanica</name>
    <name type="common">Marine diatom</name>
    <dbReference type="NCBI Taxonomy" id="159749"/>
    <lineage>
        <taxon>Eukaryota</taxon>
        <taxon>Sar</taxon>
        <taxon>Stramenopiles</taxon>
        <taxon>Ochrophyta</taxon>
        <taxon>Bacillariophyta</taxon>
        <taxon>Coscinodiscophyceae</taxon>
        <taxon>Thalassiosirophycidae</taxon>
        <taxon>Thalassiosirales</taxon>
        <taxon>Thalassiosiraceae</taxon>
        <taxon>Thalassiosira</taxon>
    </lineage>
</organism>
<dbReference type="AlphaFoldDB" id="K0SDP5"/>